<accession>A0A5C3E745</accession>
<dbReference type="EMBL" id="OOIN01000013">
    <property type="protein sequence ID" value="SPO26298.1"/>
    <property type="molecule type" value="Genomic_DNA"/>
</dbReference>
<name>A0A5C3E745_9BASI</name>
<sequence>MTNLSGPGPGSSNLPSPPSNLTSLTTSLPHPHSSLSNLTNLTTSLPHPPTNLLHPLPKLIFPIGMLGGGLYLESVVHLGCQYFDSELEELLSLMGGSPNPTSS</sequence>
<dbReference type="AlphaFoldDB" id="A0A5C3E745"/>
<gene>
    <name evidence="2" type="ORF">UTRI_02574</name>
</gene>
<evidence type="ECO:0000313" key="3">
    <source>
        <dbReference type="Proteomes" id="UP000324022"/>
    </source>
</evidence>
<reference evidence="2 3" key="1">
    <citation type="submission" date="2018-03" db="EMBL/GenBank/DDBJ databases">
        <authorList>
            <person name="Guldener U."/>
        </authorList>
    </citation>
    <scope>NUCLEOTIDE SEQUENCE [LARGE SCALE GENOMIC DNA]</scope>
    <source>
        <strain evidence="2 3">NBRC100155</strain>
    </source>
</reference>
<dbReference type="Proteomes" id="UP000324022">
    <property type="component" value="Unassembled WGS sequence"/>
</dbReference>
<protein>
    <submittedName>
        <fullName evidence="2">Uncharacterized protein</fullName>
    </submittedName>
</protein>
<organism evidence="2 3">
    <name type="scientific">Ustilago trichophora</name>
    <dbReference type="NCBI Taxonomy" id="86804"/>
    <lineage>
        <taxon>Eukaryota</taxon>
        <taxon>Fungi</taxon>
        <taxon>Dikarya</taxon>
        <taxon>Basidiomycota</taxon>
        <taxon>Ustilaginomycotina</taxon>
        <taxon>Ustilaginomycetes</taxon>
        <taxon>Ustilaginales</taxon>
        <taxon>Ustilaginaceae</taxon>
        <taxon>Ustilago</taxon>
    </lineage>
</organism>
<feature type="region of interest" description="Disordered" evidence="1">
    <location>
        <begin position="1"/>
        <end position="49"/>
    </location>
</feature>
<evidence type="ECO:0000256" key="1">
    <source>
        <dbReference type="SAM" id="MobiDB-lite"/>
    </source>
</evidence>
<keyword evidence="3" id="KW-1185">Reference proteome</keyword>
<proteinExistence type="predicted"/>
<evidence type="ECO:0000313" key="2">
    <source>
        <dbReference type="EMBL" id="SPO26298.1"/>
    </source>
</evidence>